<keyword evidence="3" id="KW-0378">Hydrolase</keyword>
<feature type="region of interest" description="Disordered" evidence="1">
    <location>
        <begin position="1"/>
        <end position="32"/>
    </location>
</feature>
<dbReference type="Pfam" id="PF04480">
    <property type="entry name" value="DUF559"/>
    <property type="match status" value="1"/>
</dbReference>
<sequence>MYAHRSPRLRKLAPEPVTQARSRRKSPSPAESALWQALRGRQVCGAKFRRQHSVGSFILDFWCPEHRLAIEVEDDTPEQVAVESERQFWLEAHDIRLLRIRSDDILFQPEAVLRRISGTLTPP</sequence>
<feature type="domain" description="DUF559" evidence="2">
    <location>
        <begin position="18"/>
        <end position="118"/>
    </location>
</feature>
<protein>
    <submittedName>
        <fullName evidence="3">Very-short-patch-repair endonuclease</fullName>
    </submittedName>
</protein>
<comment type="caution">
    <text evidence="3">The sequence shown here is derived from an EMBL/GenBank/DDBJ whole genome shotgun (WGS) entry which is preliminary data.</text>
</comment>
<accession>A0A7W9SV15</accession>
<evidence type="ECO:0000259" key="2">
    <source>
        <dbReference type="Pfam" id="PF04480"/>
    </source>
</evidence>
<proteinExistence type="predicted"/>
<evidence type="ECO:0000256" key="1">
    <source>
        <dbReference type="SAM" id="MobiDB-lite"/>
    </source>
</evidence>
<dbReference type="RefSeq" id="WP_184202601.1">
    <property type="nucleotide sequence ID" value="NZ_JACHGW010000004.1"/>
</dbReference>
<dbReference type="EMBL" id="JACHGW010000004">
    <property type="protein sequence ID" value="MBB6052883.1"/>
    <property type="molecule type" value="Genomic_DNA"/>
</dbReference>
<organism evidence="3 4">
    <name type="scientific">Armatimonas rosea</name>
    <dbReference type="NCBI Taxonomy" id="685828"/>
    <lineage>
        <taxon>Bacteria</taxon>
        <taxon>Bacillati</taxon>
        <taxon>Armatimonadota</taxon>
        <taxon>Armatimonadia</taxon>
        <taxon>Armatimonadales</taxon>
        <taxon>Armatimonadaceae</taxon>
        <taxon>Armatimonas</taxon>
    </lineage>
</organism>
<reference evidence="3 4" key="1">
    <citation type="submission" date="2020-08" db="EMBL/GenBank/DDBJ databases">
        <title>Genomic Encyclopedia of Type Strains, Phase IV (KMG-IV): sequencing the most valuable type-strain genomes for metagenomic binning, comparative biology and taxonomic classification.</title>
        <authorList>
            <person name="Goeker M."/>
        </authorList>
    </citation>
    <scope>NUCLEOTIDE SEQUENCE [LARGE SCALE GENOMIC DNA]</scope>
    <source>
        <strain evidence="3 4">DSM 23562</strain>
    </source>
</reference>
<name>A0A7W9SV15_ARMRO</name>
<dbReference type="SUPFAM" id="SSF52980">
    <property type="entry name" value="Restriction endonuclease-like"/>
    <property type="match status" value="1"/>
</dbReference>
<gene>
    <name evidence="3" type="ORF">HNQ39_004704</name>
</gene>
<evidence type="ECO:0000313" key="3">
    <source>
        <dbReference type="EMBL" id="MBB6052883.1"/>
    </source>
</evidence>
<dbReference type="PANTHER" id="PTHR38590:SF1">
    <property type="entry name" value="BLL0828 PROTEIN"/>
    <property type="match status" value="1"/>
</dbReference>
<dbReference type="Proteomes" id="UP000520814">
    <property type="component" value="Unassembled WGS sequence"/>
</dbReference>
<feature type="compositionally biased region" description="Basic residues" evidence="1">
    <location>
        <begin position="1"/>
        <end position="11"/>
    </location>
</feature>
<dbReference type="InterPro" id="IPR047216">
    <property type="entry name" value="Endonuclease_DUF559_bact"/>
</dbReference>
<dbReference type="AlphaFoldDB" id="A0A7W9SV15"/>
<dbReference type="PANTHER" id="PTHR38590">
    <property type="entry name" value="BLL0828 PROTEIN"/>
    <property type="match status" value="1"/>
</dbReference>
<evidence type="ECO:0000313" key="4">
    <source>
        <dbReference type="Proteomes" id="UP000520814"/>
    </source>
</evidence>
<dbReference type="Gene3D" id="3.40.960.10">
    <property type="entry name" value="VSR Endonuclease"/>
    <property type="match status" value="1"/>
</dbReference>
<keyword evidence="4" id="KW-1185">Reference proteome</keyword>
<dbReference type="InterPro" id="IPR007569">
    <property type="entry name" value="DUF559"/>
</dbReference>
<dbReference type="CDD" id="cd01038">
    <property type="entry name" value="Endonuclease_DUF559"/>
    <property type="match status" value="1"/>
</dbReference>
<dbReference type="InterPro" id="IPR011335">
    <property type="entry name" value="Restrct_endonuc-II-like"/>
</dbReference>
<dbReference type="GO" id="GO:0004519">
    <property type="term" value="F:endonuclease activity"/>
    <property type="evidence" value="ECO:0007669"/>
    <property type="project" value="UniProtKB-KW"/>
</dbReference>
<keyword evidence="3" id="KW-0255">Endonuclease</keyword>
<keyword evidence="3" id="KW-0540">Nuclease</keyword>